<feature type="domain" description="DNA2/NAM7 helicase-like C-terminal" evidence="3">
    <location>
        <begin position="970"/>
        <end position="1296"/>
    </location>
</feature>
<evidence type="ECO:0000259" key="2">
    <source>
        <dbReference type="Pfam" id="PF13086"/>
    </source>
</evidence>
<dbReference type="KEGG" id="pyo:PY17X_1211800"/>
<keyword evidence="4" id="KW-0067">ATP-binding</keyword>
<gene>
    <name evidence="5" type="ORF">PY17X_1211800</name>
    <name evidence="4" type="ORF">PYYM_1211200</name>
</gene>
<feature type="region of interest" description="Disordered" evidence="1">
    <location>
        <begin position="1218"/>
        <end position="1237"/>
    </location>
</feature>
<dbReference type="GO" id="GO:0004386">
    <property type="term" value="F:helicase activity"/>
    <property type="evidence" value="ECO:0007669"/>
    <property type="project" value="UniProtKB-KW"/>
</dbReference>
<dbReference type="VEuPathDB" id="PlasmoDB:PYYM_1211200"/>
<dbReference type="InterPro" id="IPR041677">
    <property type="entry name" value="DNA2/NAM7_AAA_11"/>
</dbReference>
<dbReference type="PANTHER" id="PTHR10887">
    <property type="entry name" value="DNA2/NAM7 HELICASE FAMILY"/>
    <property type="match status" value="1"/>
</dbReference>
<dbReference type="VEuPathDB" id="PlasmoDB:PY04011"/>
<dbReference type="InterPro" id="IPR027417">
    <property type="entry name" value="P-loop_NTPase"/>
</dbReference>
<dbReference type="CDD" id="cd18042">
    <property type="entry name" value="DEXXQc_SETX"/>
    <property type="match status" value="1"/>
</dbReference>
<feature type="region of interest" description="Disordered" evidence="1">
    <location>
        <begin position="1449"/>
        <end position="1489"/>
    </location>
</feature>
<dbReference type="Proteomes" id="UP000072874">
    <property type="component" value="Chromosome 12"/>
</dbReference>
<feature type="region of interest" description="Disordered" evidence="1">
    <location>
        <begin position="211"/>
        <end position="241"/>
    </location>
</feature>
<evidence type="ECO:0000313" key="6">
    <source>
        <dbReference type="Proteomes" id="UP000072874"/>
    </source>
</evidence>
<accession>A0A078KDI3</accession>
<evidence type="ECO:0000256" key="1">
    <source>
        <dbReference type="SAM" id="MobiDB-lite"/>
    </source>
</evidence>
<dbReference type="CDD" id="cd18808">
    <property type="entry name" value="SF1_C_Upf1"/>
    <property type="match status" value="1"/>
</dbReference>
<keyword evidence="4" id="KW-0378">Hydrolase</keyword>
<evidence type="ECO:0000259" key="3">
    <source>
        <dbReference type="Pfam" id="PF13087"/>
    </source>
</evidence>
<dbReference type="RefSeq" id="XP_726790.2">
    <property type="nucleotide sequence ID" value="XM_721697.2"/>
</dbReference>
<evidence type="ECO:0000313" key="5">
    <source>
        <dbReference type="EMBL" id="VTZ79919.1"/>
    </source>
</evidence>
<dbReference type="OrthoDB" id="6513042at2759"/>
<feature type="compositionally biased region" description="Polar residues" evidence="1">
    <location>
        <begin position="1218"/>
        <end position="1228"/>
    </location>
</feature>
<protein>
    <submittedName>
        <fullName evidence="4">DNA2/NAM7 helicase, putative</fullName>
    </submittedName>
</protein>
<dbReference type="VEuPathDB" id="PlasmoDB:PY06189"/>
<keyword evidence="4" id="KW-0547">Nucleotide-binding</keyword>
<dbReference type="PANTHER" id="PTHR10887:SF495">
    <property type="entry name" value="HELICASE SENATAXIN ISOFORM X1-RELATED"/>
    <property type="match status" value="1"/>
</dbReference>
<dbReference type="Pfam" id="PF13086">
    <property type="entry name" value="AAA_11"/>
    <property type="match status" value="3"/>
</dbReference>
<dbReference type="Pfam" id="PF13087">
    <property type="entry name" value="AAA_12"/>
    <property type="match status" value="1"/>
</dbReference>
<name>A0A078KDI3_PLAYE</name>
<reference evidence="6 7" key="1">
    <citation type="journal article" date="2014" name="BMC Biol.">
        <title>A comprehensive evaluation of rodent malaria parasite genomes and gene expression.</title>
        <authorList>
            <person name="Otto T.D."/>
            <person name="Bohme U."/>
            <person name="Jackson A.P."/>
            <person name="Hunt M."/>
            <person name="Franke-Fayard B."/>
            <person name="Hoeijmakers W.A."/>
            <person name="Religa A.A."/>
            <person name="Robertson L."/>
            <person name="Sanders M."/>
            <person name="Ogun S.A."/>
            <person name="Cunningham D."/>
            <person name="Erhart A."/>
            <person name="Billker O."/>
            <person name="Khan S.M."/>
            <person name="Stunnenberg H.G."/>
            <person name="Langhorne J."/>
            <person name="Holder A.A."/>
            <person name="Waters A.P."/>
            <person name="Newbold C.I."/>
            <person name="Pain A."/>
            <person name="Berriman M."/>
            <person name="Janse C.J."/>
        </authorList>
    </citation>
    <scope>NUCLEOTIDE SEQUENCE [LARGE SCALE GENOMIC DNA]</scope>
    <source>
        <strain evidence="5 6">17X</strain>
        <strain evidence="4 7">YM</strain>
    </source>
</reference>
<dbReference type="InterPro" id="IPR045055">
    <property type="entry name" value="DNA2/NAM7-like"/>
</dbReference>
<dbReference type="GeneID" id="3792130"/>
<evidence type="ECO:0000313" key="4">
    <source>
        <dbReference type="EMBL" id="CDU19284.1"/>
    </source>
</evidence>
<sequence>MWEKWDDEYFIKIFFNWDIFMKYFENNEFHELEENIKNEGLNLNKDEDDNKTSDEVLLILQSYIIEKKNTYIDVSDYLIRIILRWNYYTSLRSENNLNMCAVKNRLKIDININTLPSVYKNFEEYFYSYFPLFLIETQQLINNKKENESFKEFNINIIHDLKEIYNYEFHITIPFDELVFSNIFYGDLILLRFVPKKTEKHDLIFSSTHPSLKKKEDSSSDSQVENDNETVEECSSNESDEEIINPESLDKCIYMENKEETSTTIGEEKKNNCNVNNMKDDVKIEKKEEINDKNNGNIYMVRKYCVRHLLGYVVGKNKEKIKIKFNLNFRNFDIIDKVRKSIIYDIFNKDQLNNYFVKISKVTNLISTLRQFNYLFNFRNSSIISEIIETQGSKKGSKTERQISINEEDVNPNNILLSKNSIPIKKRKCEDTIDEYTNEEEKGKIMKMKKKDVSQIVISENNTELDQELIEEIELKEKIRQHLNREKILQNNFEEIKENEKIVKIDEKIIEKFNKFQNFKMDELENANEQFEGFYYVPNLLKNKFFNIYNNCQLRAINNSILNEGVTLIQGPPGTGKTTTILGIISALIFYQKGEENKMENKMEDNDLIRKRNLNINQIDEDYKNREEGLGWNLTQEKREIQKSPYGWINYDKKNDYCYFNENCFDALEYDDFIDNYSENEKMSKINTFYFNKNNKQEHKNAYGIHLSIMHASSQVLNFSTNGNNNTNIANEEDIHKNNENRIKNLITLAESFYNSYVNNKDSIGSNLNNIEKNNKQNEKSSYQFCVNDINREMAKLSIEENNKKINIKKTKEIKNKKILVCAPSNAAIDEILRRLVSSNSGILDEDGNLFNPIVTRIGGNVSSDLLEFSLEFKEQLFLYLNKKDDNKIYKQNLLKTSTIICSTLSSSSNISLTNYINHFDAIIIDEASQAIELDILIPLSFSCKKIILVGDPKQLSATVFSLFAKKHNYSRSLFERLQKIHKFNKYKYNLLSIQYRMHPDISHFPNRHYYNNKIKDANYFLFVLLKELEIKKYTKQLLVDDDEKKKNMKYILTDLNLSKFIENQFGNLPTNFNDILLCQKNEENFHWFFIPLLQHCVFYDIPFSKQKKIKNSYINIHESEIVLQFLEFLHYIFTSENIKEWYKKIGIITPYAAEKYFLKKALKIFFEKKGYKNNVSNFIDIGTVDGFQGTEKEIIIFMCVRTRGVFKKNEKKKDNNLSIENDPIKSSNDNDNDNDNRLNEIKLEENVDEPHPINELSESEGDEQMDDSNPFFSNYKRLNVALTRARYNLFIFGNCSFLKKCDAWNKIIEHYKINKKIIKIKKKNYLKKMKILSEDINEDYIFDDKNEIINKKIENSFYNKNIIDYNFIPINENENETFNLKDFINSFDKNNVKQNNLENNIYNQGDINYRPNEKNEYLLEDNIKTDKEFDEKEITDFFKELYNDSLDKDDNKSFQEKDDEKGEEKDEEKNGEKDEEKDEENIKNDNGFKEIKETFNNNLSSQSNDLQMSIYNNEKKNVITTSSFVNKNLEQLGTDLIANNLNENNSINNEDNMTNLKNDDKESLNNMLNITQDRDKILHIKNNNYFIDTLNNCCKKNTGLLFAVKCILPNFSNIFLH</sequence>
<reference evidence="5" key="3">
    <citation type="submission" date="2014-05" db="EMBL/GenBank/DDBJ databases">
        <authorList>
            <person name="Aslett M.A."/>
            <person name="De Silva N."/>
        </authorList>
    </citation>
    <scope>NUCLEOTIDE SEQUENCE</scope>
    <source>
        <strain evidence="5">17X</strain>
    </source>
</reference>
<dbReference type="EMBL" id="LK934640">
    <property type="protein sequence ID" value="CDU19284.1"/>
    <property type="molecule type" value="Genomic_DNA"/>
</dbReference>
<dbReference type="Proteomes" id="UP000072904">
    <property type="component" value="Chromosome 12"/>
</dbReference>
<proteinExistence type="predicted"/>
<dbReference type="VEuPathDB" id="PlasmoDB:PY17X_1211800"/>
<evidence type="ECO:0000313" key="7">
    <source>
        <dbReference type="Proteomes" id="UP000072904"/>
    </source>
</evidence>
<dbReference type="EMBL" id="LM993666">
    <property type="protein sequence ID" value="VTZ79919.1"/>
    <property type="molecule type" value="Genomic_DNA"/>
</dbReference>
<reference evidence="4" key="2">
    <citation type="submission" date="2014-05" db="EMBL/GenBank/DDBJ databases">
        <authorList>
            <person name="Aslett A.Martin."/>
            <person name="De Silva Nishadi"/>
        </authorList>
    </citation>
    <scope>NUCLEOTIDE SEQUENCE</scope>
    <source>
        <strain evidence="4">YM</strain>
    </source>
</reference>
<dbReference type="Gene3D" id="3.40.50.300">
    <property type="entry name" value="P-loop containing nucleotide triphosphate hydrolases"/>
    <property type="match status" value="3"/>
</dbReference>
<dbReference type="VEuPathDB" id="PlasmoDB:Py17XNL_001204986"/>
<feature type="domain" description="DNA2/NAM7 helicase helicase" evidence="2">
    <location>
        <begin position="887"/>
        <end position="962"/>
    </location>
</feature>
<organism evidence="4 7">
    <name type="scientific">Plasmodium yoelii</name>
    <dbReference type="NCBI Taxonomy" id="5861"/>
    <lineage>
        <taxon>Eukaryota</taxon>
        <taxon>Sar</taxon>
        <taxon>Alveolata</taxon>
        <taxon>Apicomplexa</taxon>
        <taxon>Aconoidasida</taxon>
        <taxon>Haemosporida</taxon>
        <taxon>Plasmodiidae</taxon>
        <taxon>Plasmodium</taxon>
        <taxon>Plasmodium (Vinckeia)</taxon>
    </lineage>
</organism>
<feature type="domain" description="DNA2/NAM7 helicase helicase" evidence="2">
    <location>
        <begin position="809"/>
        <end position="872"/>
    </location>
</feature>
<dbReference type="InterPro" id="IPR041679">
    <property type="entry name" value="DNA2/NAM7-like_C"/>
</dbReference>
<dbReference type="OMA" id="WINYDKK"/>
<dbReference type="SUPFAM" id="SSF52540">
    <property type="entry name" value="P-loop containing nucleoside triphosphate hydrolases"/>
    <property type="match status" value="2"/>
</dbReference>
<dbReference type="InterPro" id="IPR047187">
    <property type="entry name" value="SF1_C_Upf1"/>
</dbReference>
<keyword evidence="4" id="KW-0347">Helicase</keyword>
<reference evidence="5" key="4">
    <citation type="submission" date="2019-05" db="EMBL/GenBank/DDBJ databases">
        <authorList>
            <consortium name="Pathogen Informatics"/>
        </authorList>
    </citation>
    <scope>NUCLEOTIDE SEQUENCE</scope>
    <source>
        <strain evidence="5">17X</strain>
    </source>
</reference>
<feature type="domain" description="DNA2/NAM7 helicase helicase" evidence="2">
    <location>
        <begin position="549"/>
        <end position="596"/>
    </location>
</feature>